<dbReference type="EMBL" id="CM041554">
    <property type="protein sequence ID" value="KAI3351947.1"/>
    <property type="molecule type" value="Genomic_DNA"/>
</dbReference>
<gene>
    <name evidence="1" type="ORF">L3Q82_020772</name>
</gene>
<keyword evidence="2" id="KW-1185">Reference proteome</keyword>
<dbReference type="Proteomes" id="UP000831701">
    <property type="component" value="Chromosome 24"/>
</dbReference>
<evidence type="ECO:0000313" key="1">
    <source>
        <dbReference type="EMBL" id="KAI3351947.1"/>
    </source>
</evidence>
<feature type="non-terminal residue" evidence="1">
    <location>
        <position position="1"/>
    </location>
</feature>
<protein>
    <submittedName>
        <fullName evidence="1">Uncharacterized protein</fullName>
    </submittedName>
</protein>
<organism evidence="1 2">
    <name type="scientific">Scortum barcoo</name>
    <name type="common">barcoo grunter</name>
    <dbReference type="NCBI Taxonomy" id="214431"/>
    <lineage>
        <taxon>Eukaryota</taxon>
        <taxon>Metazoa</taxon>
        <taxon>Chordata</taxon>
        <taxon>Craniata</taxon>
        <taxon>Vertebrata</taxon>
        <taxon>Euteleostomi</taxon>
        <taxon>Actinopterygii</taxon>
        <taxon>Neopterygii</taxon>
        <taxon>Teleostei</taxon>
        <taxon>Neoteleostei</taxon>
        <taxon>Acanthomorphata</taxon>
        <taxon>Eupercaria</taxon>
        <taxon>Centrarchiformes</taxon>
        <taxon>Terapontoidei</taxon>
        <taxon>Terapontidae</taxon>
        <taxon>Scortum</taxon>
    </lineage>
</organism>
<comment type="caution">
    <text evidence="1">The sequence shown here is derived from an EMBL/GenBank/DDBJ whole genome shotgun (WGS) entry which is preliminary data.</text>
</comment>
<sequence length="214" mass="23874">KSNKTSVWYKMEEEGEAVRKHCRRMISLVRQKQLESSEGGRRRTRSERGAEAGEESPHRGQSRLPLPPGHRAPPGHMCAEARPVPLQLISTLRLKTVEGELRRAAEVELHDPSACSVCEQEQASLALKSFIRRKKTQLQLQALKGRLNTHPGCGVSDSRTSAHVGGVCVKPPKALRCPSLDLGGITRWTHAGHSNLGLPRQRLRNVELPWQQMK</sequence>
<proteinExistence type="predicted"/>
<name>A0ACB8V8J8_9TELE</name>
<reference evidence="1" key="1">
    <citation type="submission" date="2022-04" db="EMBL/GenBank/DDBJ databases">
        <title>Jade perch genome.</title>
        <authorList>
            <person name="Chao B."/>
        </authorList>
    </citation>
    <scope>NUCLEOTIDE SEQUENCE</scope>
    <source>
        <strain evidence="1">CB-2022</strain>
    </source>
</reference>
<accession>A0ACB8V8J8</accession>
<evidence type="ECO:0000313" key="2">
    <source>
        <dbReference type="Proteomes" id="UP000831701"/>
    </source>
</evidence>